<evidence type="ECO:0000313" key="1">
    <source>
        <dbReference type="EMBL" id="KAF2676606.1"/>
    </source>
</evidence>
<protein>
    <submittedName>
        <fullName evidence="1">Uncharacterized protein</fullName>
    </submittedName>
</protein>
<dbReference type="AlphaFoldDB" id="A0A6G1IEG5"/>
<accession>A0A6G1IEG5</accession>
<dbReference type="InterPro" id="IPR038883">
    <property type="entry name" value="AN11006-like"/>
</dbReference>
<sequence>MYKNNRASRYIKGPTLLKLPAELRNRIYEYALTYGGGIVDEAEAGPTRRHLAMFWIHHPNRGLGLYQSPILLQFVRKQLRQETRGLSIKLNDLTLRGTKPDTALQQCERFLRHCAATPLTWIKCVHIVDNLQYENLKEALYGIDHVCPSLLPF</sequence>
<dbReference type="EMBL" id="MU005632">
    <property type="protein sequence ID" value="KAF2676606.1"/>
    <property type="molecule type" value="Genomic_DNA"/>
</dbReference>
<evidence type="ECO:0000313" key="2">
    <source>
        <dbReference type="Proteomes" id="UP000799291"/>
    </source>
</evidence>
<gene>
    <name evidence="1" type="ORF">K458DRAFT_396766</name>
</gene>
<proteinExistence type="predicted"/>
<name>A0A6G1IEG5_9PLEO</name>
<dbReference type="OrthoDB" id="5413827at2759"/>
<dbReference type="PANTHER" id="PTHR42085">
    <property type="entry name" value="F-BOX DOMAIN-CONTAINING PROTEIN"/>
    <property type="match status" value="1"/>
</dbReference>
<dbReference type="Proteomes" id="UP000799291">
    <property type="component" value="Unassembled WGS sequence"/>
</dbReference>
<dbReference type="PANTHER" id="PTHR42085:SF1">
    <property type="entry name" value="F-BOX DOMAIN-CONTAINING PROTEIN"/>
    <property type="match status" value="1"/>
</dbReference>
<keyword evidence="2" id="KW-1185">Reference proteome</keyword>
<organism evidence="1 2">
    <name type="scientific">Lentithecium fluviatile CBS 122367</name>
    <dbReference type="NCBI Taxonomy" id="1168545"/>
    <lineage>
        <taxon>Eukaryota</taxon>
        <taxon>Fungi</taxon>
        <taxon>Dikarya</taxon>
        <taxon>Ascomycota</taxon>
        <taxon>Pezizomycotina</taxon>
        <taxon>Dothideomycetes</taxon>
        <taxon>Pleosporomycetidae</taxon>
        <taxon>Pleosporales</taxon>
        <taxon>Massarineae</taxon>
        <taxon>Lentitheciaceae</taxon>
        <taxon>Lentithecium</taxon>
    </lineage>
</organism>
<reference evidence="1" key="1">
    <citation type="journal article" date="2020" name="Stud. Mycol.">
        <title>101 Dothideomycetes genomes: a test case for predicting lifestyles and emergence of pathogens.</title>
        <authorList>
            <person name="Haridas S."/>
            <person name="Albert R."/>
            <person name="Binder M."/>
            <person name="Bloem J."/>
            <person name="Labutti K."/>
            <person name="Salamov A."/>
            <person name="Andreopoulos B."/>
            <person name="Baker S."/>
            <person name="Barry K."/>
            <person name="Bills G."/>
            <person name="Bluhm B."/>
            <person name="Cannon C."/>
            <person name="Castanera R."/>
            <person name="Culley D."/>
            <person name="Daum C."/>
            <person name="Ezra D."/>
            <person name="Gonzalez J."/>
            <person name="Henrissat B."/>
            <person name="Kuo A."/>
            <person name="Liang C."/>
            <person name="Lipzen A."/>
            <person name="Lutzoni F."/>
            <person name="Magnuson J."/>
            <person name="Mondo S."/>
            <person name="Nolan M."/>
            <person name="Ohm R."/>
            <person name="Pangilinan J."/>
            <person name="Park H.-J."/>
            <person name="Ramirez L."/>
            <person name="Alfaro M."/>
            <person name="Sun H."/>
            <person name="Tritt A."/>
            <person name="Yoshinaga Y."/>
            <person name="Zwiers L.-H."/>
            <person name="Turgeon B."/>
            <person name="Goodwin S."/>
            <person name="Spatafora J."/>
            <person name="Crous P."/>
            <person name="Grigoriev I."/>
        </authorList>
    </citation>
    <scope>NUCLEOTIDE SEQUENCE</scope>
    <source>
        <strain evidence="1">CBS 122367</strain>
    </source>
</reference>